<dbReference type="EMBL" id="HBUF01248302">
    <property type="protein sequence ID" value="CAG6679191.1"/>
    <property type="molecule type" value="Transcribed_RNA"/>
</dbReference>
<sequence>MSLNNMEGVFQDSETQLFKITFFEVVCLKKVDKIGRGSSTDTKPKSMHFPIRDSLFKENHKNMLPNIVLNQRIILAIQCGNAALILTALQEVLDGVFYL</sequence>
<protein>
    <submittedName>
        <fullName evidence="1">Uncharacterized protein</fullName>
    </submittedName>
</protein>
<reference evidence="1" key="1">
    <citation type="submission" date="2021-05" db="EMBL/GenBank/DDBJ databases">
        <authorList>
            <person name="Alioto T."/>
            <person name="Alioto T."/>
            <person name="Gomez Garrido J."/>
        </authorList>
    </citation>
    <scope>NUCLEOTIDE SEQUENCE</scope>
</reference>
<organism evidence="1">
    <name type="scientific">Cacopsylla melanoneura</name>
    <dbReference type="NCBI Taxonomy" id="428564"/>
    <lineage>
        <taxon>Eukaryota</taxon>
        <taxon>Metazoa</taxon>
        <taxon>Ecdysozoa</taxon>
        <taxon>Arthropoda</taxon>
        <taxon>Hexapoda</taxon>
        <taxon>Insecta</taxon>
        <taxon>Pterygota</taxon>
        <taxon>Neoptera</taxon>
        <taxon>Paraneoptera</taxon>
        <taxon>Hemiptera</taxon>
        <taxon>Sternorrhyncha</taxon>
        <taxon>Psylloidea</taxon>
        <taxon>Psyllidae</taxon>
        <taxon>Psyllinae</taxon>
        <taxon>Cacopsylla</taxon>
    </lineage>
</organism>
<accession>A0A8D8SZT1</accession>
<name>A0A8D8SZT1_9HEMI</name>
<evidence type="ECO:0000313" key="1">
    <source>
        <dbReference type="EMBL" id="CAG6679191.1"/>
    </source>
</evidence>
<proteinExistence type="predicted"/>
<dbReference type="AlphaFoldDB" id="A0A8D8SZT1"/>